<comment type="caution">
    <text evidence="1">The sequence shown here is derived from an EMBL/GenBank/DDBJ whole genome shotgun (WGS) entry which is preliminary data.</text>
</comment>
<protein>
    <submittedName>
        <fullName evidence="1">Uncharacterized protein</fullName>
    </submittedName>
</protein>
<sequence>MTADELDQLLLDRFNLRRSDLIAALKTLPAHRPWAATLTTDEAQLLDDAGFTEDPEAYAEIAADVTAHMASLYSTAYTAAEVREGLGVNESRVRQRRLARTLWAISDGGTWVYPAIQFEIVDRGRDKPLTLKQVRGLDAVLPALLARELHPTAVASFLMTPQPDLRIDRQPKSVREWLLHGESVEPVLGLIDIGKWATT</sequence>
<accession>A0A1E3SSS0</accession>
<reference evidence="2" key="1">
    <citation type="submission" date="2016-09" db="EMBL/GenBank/DDBJ databases">
        <authorList>
            <person name="Greninger A.L."/>
            <person name="Jerome K.R."/>
            <person name="Mcnair B."/>
            <person name="Wallis C."/>
            <person name="Fang F."/>
        </authorList>
    </citation>
    <scope>NUCLEOTIDE SEQUENCE [LARGE SCALE GENOMIC DNA]</scope>
    <source>
        <strain evidence="2">BC1_M4</strain>
    </source>
</reference>
<evidence type="ECO:0000313" key="2">
    <source>
        <dbReference type="Proteomes" id="UP000094224"/>
    </source>
</evidence>
<dbReference type="STRING" id="243061.AWC25_12170"/>
<dbReference type="AlphaFoldDB" id="A0A1E3SSS0"/>
<gene>
    <name evidence="1" type="ORF">BHQ21_16600</name>
</gene>
<keyword evidence="2" id="KW-1185">Reference proteome</keyword>
<dbReference type="EMBL" id="MIHC01000029">
    <property type="protein sequence ID" value="ODR04643.1"/>
    <property type="molecule type" value="Genomic_DNA"/>
</dbReference>
<dbReference type="Proteomes" id="UP000094224">
    <property type="component" value="Unassembled WGS sequence"/>
</dbReference>
<proteinExistence type="predicted"/>
<organism evidence="1 2">
    <name type="scientific">Mycobacterium sherrisii</name>
    <dbReference type="NCBI Taxonomy" id="243061"/>
    <lineage>
        <taxon>Bacteria</taxon>
        <taxon>Bacillati</taxon>
        <taxon>Actinomycetota</taxon>
        <taxon>Actinomycetes</taxon>
        <taxon>Mycobacteriales</taxon>
        <taxon>Mycobacteriaceae</taxon>
        <taxon>Mycobacterium</taxon>
        <taxon>Mycobacterium simiae complex</taxon>
    </lineage>
</organism>
<name>A0A1E3SSS0_9MYCO</name>
<dbReference type="RefSeq" id="WP_069401387.1">
    <property type="nucleotide sequence ID" value="NZ_JACKTB010000013.1"/>
</dbReference>
<dbReference type="OrthoDB" id="3259391at2"/>
<evidence type="ECO:0000313" key="1">
    <source>
        <dbReference type="EMBL" id="ODR04643.1"/>
    </source>
</evidence>